<dbReference type="InterPro" id="IPR039424">
    <property type="entry name" value="SBP_5"/>
</dbReference>
<accession>A0ABW3CK70</accession>
<organism evidence="2 3">
    <name type="scientific">Actinomadura adrarensis</name>
    <dbReference type="NCBI Taxonomy" id="1819600"/>
    <lineage>
        <taxon>Bacteria</taxon>
        <taxon>Bacillati</taxon>
        <taxon>Actinomycetota</taxon>
        <taxon>Actinomycetes</taxon>
        <taxon>Streptosporangiales</taxon>
        <taxon>Thermomonosporaceae</taxon>
        <taxon>Actinomadura</taxon>
    </lineage>
</organism>
<name>A0ABW3CK70_9ACTN</name>
<dbReference type="PANTHER" id="PTHR30290:SF83">
    <property type="entry name" value="ABC TRANSPORTER SUBSTRATE-BINDING PROTEIN"/>
    <property type="match status" value="1"/>
</dbReference>
<feature type="non-terminal residue" evidence="2">
    <location>
        <position position="263"/>
    </location>
</feature>
<gene>
    <name evidence="2" type="ORF">ACFQ07_17230</name>
</gene>
<comment type="caution">
    <text evidence="2">The sequence shown here is derived from an EMBL/GenBank/DDBJ whole genome shotgun (WGS) entry which is preliminary data.</text>
</comment>
<evidence type="ECO:0000313" key="2">
    <source>
        <dbReference type="EMBL" id="MFD0853984.1"/>
    </source>
</evidence>
<keyword evidence="3" id="KW-1185">Reference proteome</keyword>
<sequence>NGGTLRIVGSSDVERLDTASGYSVGAYGLTRTYARTLFGVKASNHFPDTVPLRPDMAAEMPTAENGGVSKDRRTYTVRLRQGVRWNTKPPRPVVAADFVRGFKRLCNPASPASALAYYTSTIDGMKAYCDGFAQVDPKSAAAIASYQNEHDIEGVTARDDRTLVFRLTEPASDFLNLLSLQFTAAAPREYDRYVPDSPQFRRNTVSNGPYQITEYRPGASYVLSRNPVWRRDTDPLRGGHVDRIQITLGQDSPQAVQQQLEAG</sequence>
<dbReference type="InterPro" id="IPR000914">
    <property type="entry name" value="SBP_5_dom"/>
</dbReference>
<proteinExistence type="predicted"/>
<dbReference type="Gene3D" id="3.40.190.10">
    <property type="entry name" value="Periplasmic binding protein-like II"/>
    <property type="match status" value="1"/>
</dbReference>
<dbReference type="SUPFAM" id="SSF53850">
    <property type="entry name" value="Periplasmic binding protein-like II"/>
    <property type="match status" value="1"/>
</dbReference>
<evidence type="ECO:0000313" key="3">
    <source>
        <dbReference type="Proteomes" id="UP001597083"/>
    </source>
</evidence>
<dbReference type="Pfam" id="PF00496">
    <property type="entry name" value="SBP_bac_5"/>
    <property type="match status" value="1"/>
</dbReference>
<dbReference type="EMBL" id="JBHTIR010002604">
    <property type="protein sequence ID" value="MFD0853984.1"/>
    <property type="molecule type" value="Genomic_DNA"/>
</dbReference>
<protein>
    <submittedName>
        <fullName evidence="2">ABC transporter substrate-binding protein</fullName>
    </submittedName>
</protein>
<feature type="domain" description="Solute-binding protein family 5" evidence="1">
    <location>
        <begin position="63"/>
        <end position="263"/>
    </location>
</feature>
<feature type="non-terminal residue" evidence="2">
    <location>
        <position position="1"/>
    </location>
</feature>
<reference evidence="3" key="1">
    <citation type="journal article" date="2019" name="Int. J. Syst. Evol. Microbiol.">
        <title>The Global Catalogue of Microorganisms (GCM) 10K type strain sequencing project: providing services to taxonomists for standard genome sequencing and annotation.</title>
        <authorList>
            <consortium name="The Broad Institute Genomics Platform"/>
            <consortium name="The Broad Institute Genome Sequencing Center for Infectious Disease"/>
            <person name="Wu L."/>
            <person name="Ma J."/>
        </authorList>
    </citation>
    <scope>NUCLEOTIDE SEQUENCE [LARGE SCALE GENOMIC DNA]</scope>
    <source>
        <strain evidence="3">JCM 31696</strain>
    </source>
</reference>
<dbReference type="PANTHER" id="PTHR30290">
    <property type="entry name" value="PERIPLASMIC BINDING COMPONENT OF ABC TRANSPORTER"/>
    <property type="match status" value="1"/>
</dbReference>
<evidence type="ECO:0000259" key="1">
    <source>
        <dbReference type="Pfam" id="PF00496"/>
    </source>
</evidence>
<dbReference type="Proteomes" id="UP001597083">
    <property type="component" value="Unassembled WGS sequence"/>
</dbReference>